<evidence type="ECO:0000259" key="3">
    <source>
        <dbReference type="PROSITE" id="PS50102"/>
    </source>
</evidence>
<dbReference type="GO" id="GO:0003729">
    <property type="term" value="F:mRNA binding"/>
    <property type="evidence" value="ECO:0007669"/>
    <property type="project" value="TreeGrafter"/>
</dbReference>
<dbReference type="Proteomes" id="UP001237642">
    <property type="component" value="Unassembled WGS sequence"/>
</dbReference>
<reference evidence="4" key="2">
    <citation type="submission" date="2023-05" db="EMBL/GenBank/DDBJ databases">
        <authorList>
            <person name="Schelkunov M.I."/>
        </authorList>
    </citation>
    <scope>NUCLEOTIDE SEQUENCE</scope>
    <source>
        <strain evidence="4">Hsosn_3</strain>
        <tissue evidence="4">Leaf</tissue>
    </source>
</reference>
<dbReference type="InterPro" id="IPR035979">
    <property type="entry name" value="RBD_domain_sf"/>
</dbReference>
<dbReference type="Gene3D" id="3.30.70.330">
    <property type="match status" value="1"/>
</dbReference>
<evidence type="ECO:0000313" key="5">
    <source>
        <dbReference type="Proteomes" id="UP001237642"/>
    </source>
</evidence>
<dbReference type="PANTHER" id="PTHR10693:SF20">
    <property type="entry name" value="AT27578P"/>
    <property type="match status" value="1"/>
</dbReference>
<evidence type="ECO:0000256" key="1">
    <source>
        <dbReference type="PROSITE-ProRule" id="PRU00176"/>
    </source>
</evidence>
<keyword evidence="5" id="KW-1185">Reference proteome</keyword>
<keyword evidence="1" id="KW-0694">RNA-binding</keyword>
<organism evidence="4 5">
    <name type="scientific">Heracleum sosnowskyi</name>
    <dbReference type="NCBI Taxonomy" id="360622"/>
    <lineage>
        <taxon>Eukaryota</taxon>
        <taxon>Viridiplantae</taxon>
        <taxon>Streptophyta</taxon>
        <taxon>Embryophyta</taxon>
        <taxon>Tracheophyta</taxon>
        <taxon>Spermatophyta</taxon>
        <taxon>Magnoliopsida</taxon>
        <taxon>eudicotyledons</taxon>
        <taxon>Gunneridae</taxon>
        <taxon>Pentapetalae</taxon>
        <taxon>asterids</taxon>
        <taxon>campanulids</taxon>
        <taxon>Apiales</taxon>
        <taxon>Apiaceae</taxon>
        <taxon>Apioideae</taxon>
        <taxon>apioid superclade</taxon>
        <taxon>Tordylieae</taxon>
        <taxon>Tordyliinae</taxon>
        <taxon>Heracleum</taxon>
    </lineage>
</organism>
<evidence type="ECO:0000313" key="4">
    <source>
        <dbReference type="EMBL" id="KAK1385217.1"/>
    </source>
</evidence>
<evidence type="ECO:0000256" key="2">
    <source>
        <dbReference type="SAM" id="MobiDB-lite"/>
    </source>
</evidence>
<comment type="caution">
    <text evidence="4">The sequence shown here is derived from an EMBL/GenBank/DDBJ whole genome shotgun (WGS) entry which is preliminary data.</text>
</comment>
<dbReference type="Pfam" id="PF00076">
    <property type="entry name" value="RRM_1"/>
    <property type="match status" value="1"/>
</dbReference>
<dbReference type="PROSITE" id="PS50102">
    <property type="entry name" value="RRM"/>
    <property type="match status" value="1"/>
</dbReference>
<dbReference type="GO" id="GO:0005829">
    <property type="term" value="C:cytosol"/>
    <property type="evidence" value="ECO:0007669"/>
    <property type="project" value="TreeGrafter"/>
</dbReference>
<dbReference type="InterPro" id="IPR039539">
    <property type="entry name" value="Ras_GTPase_bind_prot"/>
</dbReference>
<accession>A0AAD8MUD2</accession>
<dbReference type="InterPro" id="IPR000504">
    <property type="entry name" value="RRM_dom"/>
</dbReference>
<dbReference type="EMBL" id="JAUIZM010000005">
    <property type="protein sequence ID" value="KAK1385217.1"/>
    <property type="molecule type" value="Genomic_DNA"/>
</dbReference>
<sequence>MKRLFSSGARNFRGRGRAINQARSSRTANRAGERKGSRTSLFVANLPQEANIMTRLRDHFQQFGTIRRNGVYVRMQPNSTLYGFVHFLEEDAVDKALKAVPLVIGNNLIRVERQLFERQVINAVFTTELPVNHELVLSLYYPEENKILNSGIHGYWLCNIINSAVVITHQNREMVDSMMAQQIRDMVKTKVEAMGQAKAGLWKGRGRESATKNLIHQTRVHNLYKGEIFNPYAIEEATELASPYMDLSHPQSLVACFLKFKTHFAKEIQEGQDMQMAMHRFFEFAGDFFKRYVRITVKDSNQIDFGFMSDKDKNAIDHSDDVPKGSPAHFSNFCHAIDSSDDDSADSA</sequence>
<dbReference type="InterPro" id="IPR012677">
    <property type="entry name" value="Nucleotide-bd_a/b_plait_sf"/>
</dbReference>
<gene>
    <name evidence="4" type="ORF">POM88_022952</name>
</gene>
<dbReference type="SUPFAM" id="SSF54928">
    <property type="entry name" value="RNA-binding domain, RBD"/>
    <property type="match status" value="1"/>
</dbReference>
<reference evidence="4" key="1">
    <citation type="submission" date="2023-02" db="EMBL/GenBank/DDBJ databases">
        <title>Genome of toxic invasive species Heracleum sosnowskyi carries increased number of genes despite the absence of recent whole-genome duplications.</title>
        <authorList>
            <person name="Schelkunov M."/>
            <person name="Shtratnikova V."/>
            <person name="Makarenko M."/>
            <person name="Klepikova A."/>
            <person name="Omelchenko D."/>
            <person name="Novikova G."/>
            <person name="Obukhova E."/>
            <person name="Bogdanov V."/>
            <person name="Penin A."/>
            <person name="Logacheva M."/>
        </authorList>
    </citation>
    <scope>NUCLEOTIDE SEQUENCE</scope>
    <source>
        <strain evidence="4">Hsosn_3</strain>
        <tissue evidence="4">Leaf</tissue>
    </source>
</reference>
<name>A0AAD8MUD2_9APIA</name>
<dbReference type="SMART" id="SM00360">
    <property type="entry name" value="RRM"/>
    <property type="match status" value="1"/>
</dbReference>
<protein>
    <recommendedName>
        <fullName evidence="3">RRM domain-containing protein</fullName>
    </recommendedName>
</protein>
<feature type="region of interest" description="Disordered" evidence="2">
    <location>
        <begin position="16"/>
        <end position="36"/>
    </location>
</feature>
<dbReference type="PANTHER" id="PTHR10693">
    <property type="entry name" value="RAS GTPASE-ACTIVATING PROTEIN-BINDING PROTEIN"/>
    <property type="match status" value="1"/>
</dbReference>
<feature type="domain" description="RRM" evidence="3">
    <location>
        <begin position="39"/>
        <end position="116"/>
    </location>
</feature>
<dbReference type="GO" id="GO:1990904">
    <property type="term" value="C:ribonucleoprotein complex"/>
    <property type="evidence" value="ECO:0007669"/>
    <property type="project" value="TreeGrafter"/>
</dbReference>
<proteinExistence type="predicted"/>
<dbReference type="AlphaFoldDB" id="A0AAD8MUD2"/>